<evidence type="ECO:0000313" key="2">
    <source>
        <dbReference type="Proteomes" id="UP000242913"/>
    </source>
</evidence>
<evidence type="ECO:0000313" key="1">
    <source>
        <dbReference type="EMBL" id="OZC05216.1"/>
    </source>
</evidence>
<keyword evidence="2" id="KW-1185">Reference proteome</keyword>
<protein>
    <submittedName>
        <fullName evidence="1">Uncharacterized protein</fullName>
    </submittedName>
</protein>
<dbReference type="EMBL" id="KZ271528">
    <property type="protein sequence ID" value="OZC05216.1"/>
    <property type="molecule type" value="Genomic_DNA"/>
</dbReference>
<organism evidence="1 2">
    <name type="scientific">Onchocerca flexuosa</name>
    <dbReference type="NCBI Taxonomy" id="387005"/>
    <lineage>
        <taxon>Eukaryota</taxon>
        <taxon>Metazoa</taxon>
        <taxon>Ecdysozoa</taxon>
        <taxon>Nematoda</taxon>
        <taxon>Chromadorea</taxon>
        <taxon>Rhabditida</taxon>
        <taxon>Spirurina</taxon>
        <taxon>Spiruromorpha</taxon>
        <taxon>Filarioidea</taxon>
        <taxon>Onchocercidae</taxon>
        <taxon>Onchocerca</taxon>
    </lineage>
</organism>
<dbReference type="Proteomes" id="UP000242913">
    <property type="component" value="Unassembled WGS sequence"/>
</dbReference>
<proteinExistence type="predicted"/>
<accession>A0A238BK21</accession>
<reference evidence="1 2" key="1">
    <citation type="submission" date="2015-12" db="EMBL/GenBank/DDBJ databases">
        <title>Draft genome of the nematode, Onchocerca flexuosa.</title>
        <authorList>
            <person name="Mitreva M."/>
        </authorList>
    </citation>
    <scope>NUCLEOTIDE SEQUENCE [LARGE SCALE GENOMIC DNA]</scope>
    <source>
        <strain evidence="1">Red Deer</strain>
    </source>
</reference>
<sequence length="65" mass="6750">MGDEYEALGPLGAAPIFPSPAVLPSPAIPSILREAEETEIQSTSSLLTECLGSIFSQTQSNGEIS</sequence>
<gene>
    <name evidence="1" type="ORF">X798_07835</name>
</gene>
<name>A0A238BK21_9BILA</name>
<dbReference type="AlphaFoldDB" id="A0A238BK21"/>